<name>A0A8X6LKD9_TRICU</name>
<protein>
    <submittedName>
        <fullName evidence="1">Transposable element Tc3 transposase</fullName>
    </submittedName>
</protein>
<dbReference type="OrthoDB" id="6459181at2759"/>
<organism evidence="1 2">
    <name type="scientific">Trichonephila clavata</name>
    <name type="common">Joro spider</name>
    <name type="synonym">Nephila clavata</name>
    <dbReference type="NCBI Taxonomy" id="2740835"/>
    <lineage>
        <taxon>Eukaryota</taxon>
        <taxon>Metazoa</taxon>
        <taxon>Ecdysozoa</taxon>
        <taxon>Arthropoda</taxon>
        <taxon>Chelicerata</taxon>
        <taxon>Arachnida</taxon>
        <taxon>Araneae</taxon>
        <taxon>Araneomorphae</taxon>
        <taxon>Entelegynae</taxon>
        <taxon>Araneoidea</taxon>
        <taxon>Nephilidae</taxon>
        <taxon>Trichonephila</taxon>
    </lineage>
</organism>
<sequence>MGKVQKHRAWVPHALSGNSKKQRTTISAGGPIILRCSTGDNIGITILKRLKRLSTSHWIHFQLISSYVDIKDNKIVDNLAKAGACDPLISSAPLTHFELFSRAKCKNKTAWTVRPQHYWYQSNRPGDSLSLDCNRQDRTTRTHFLRSLTYTGGAKSCAVCTKCTTGLATPEYILEQLSPTRSPRTTGGP</sequence>
<keyword evidence="2" id="KW-1185">Reference proteome</keyword>
<reference evidence="1" key="1">
    <citation type="submission" date="2020-07" db="EMBL/GenBank/DDBJ databases">
        <title>Multicomponent nature underlies the extraordinary mechanical properties of spider dragline silk.</title>
        <authorList>
            <person name="Kono N."/>
            <person name="Nakamura H."/>
            <person name="Mori M."/>
            <person name="Yoshida Y."/>
            <person name="Ohtoshi R."/>
            <person name="Malay A.D."/>
            <person name="Moran D.A.P."/>
            <person name="Tomita M."/>
            <person name="Numata K."/>
            <person name="Arakawa K."/>
        </authorList>
    </citation>
    <scope>NUCLEOTIDE SEQUENCE</scope>
</reference>
<comment type="caution">
    <text evidence="1">The sequence shown here is derived from an EMBL/GenBank/DDBJ whole genome shotgun (WGS) entry which is preliminary data.</text>
</comment>
<evidence type="ECO:0000313" key="2">
    <source>
        <dbReference type="Proteomes" id="UP000887116"/>
    </source>
</evidence>
<accession>A0A8X6LKD9</accession>
<proteinExistence type="predicted"/>
<evidence type="ECO:0000313" key="1">
    <source>
        <dbReference type="EMBL" id="GFR11547.1"/>
    </source>
</evidence>
<dbReference type="AlphaFoldDB" id="A0A8X6LKD9"/>
<dbReference type="Proteomes" id="UP000887116">
    <property type="component" value="Unassembled WGS sequence"/>
</dbReference>
<dbReference type="EMBL" id="BMAO01026682">
    <property type="protein sequence ID" value="GFR11547.1"/>
    <property type="molecule type" value="Genomic_DNA"/>
</dbReference>
<gene>
    <name evidence="1" type="primary">tc3a_455</name>
    <name evidence="1" type="ORF">TNCT_278591</name>
</gene>